<evidence type="ECO:0000313" key="5">
    <source>
        <dbReference type="EMBL" id="KAE9129676.1"/>
    </source>
</evidence>
<proteinExistence type="predicted"/>
<dbReference type="Proteomes" id="UP000460718">
    <property type="component" value="Unassembled WGS sequence"/>
</dbReference>
<dbReference type="EMBL" id="QXFX01001041">
    <property type="protein sequence ID" value="KAE9097958.1"/>
    <property type="molecule type" value="Genomic_DNA"/>
</dbReference>
<dbReference type="Proteomes" id="UP000429523">
    <property type="component" value="Unassembled WGS sequence"/>
</dbReference>
<dbReference type="Proteomes" id="UP000488956">
    <property type="component" value="Unassembled WGS sequence"/>
</dbReference>
<dbReference type="EMBL" id="QXFY01001117">
    <property type="protein sequence ID" value="KAE9327679.1"/>
    <property type="molecule type" value="Genomic_DNA"/>
</dbReference>
<accession>A0A6A3XG42</accession>
<evidence type="ECO:0000313" key="9">
    <source>
        <dbReference type="EMBL" id="KAE9296814.1"/>
    </source>
</evidence>
<evidence type="ECO:0000313" key="17">
    <source>
        <dbReference type="Proteomes" id="UP000460718"/>
    </source>
</evidence>
<evidence type="ECO:0000313" key="4">
    <source>
        <dbReference type="EMBL" id="KAE9097958.1"/>
    </source>
</evidence>
<evidence type="ECO:0000313" key="20">
    <source>
        <dbReference type="Proteomes" id="UP000488956"/>
    </source>
</evidence>
<evidence type="ECO:0000313" key="14">
    <source>
        <dbReference type="Proteomes" id="UP000440367"/>
    </source>
</evidence>
<dbReference type="EMBL" id="QXGE01001159">
    <property type="protein sequence ID" value="KAE9296814.1"/>
    <property type="molecule type" value="Genomic_DNA"/>
</dbReference>
<dbReference type="Proteomes" id="UP000441208">
    <property type="component" value="Unassembled WGS sequence"/>
</dbReference>
<dbReference type="Proteomes" id="UP000486351">
    <property type="component" value="Unassembled WGS sequence"/>
</dbReference>
<dbReference type="Proteomes" id="UP000437068">
    <property type="component" value="Unassembled WGS sequence"/>
</dbReference>
<dbReference type="Proteomes" id="UP000440732">
    <property type="component" value="Unassembled WGS sequence"/>
</dbReference>
<protein>
    <submittedName>
        <fullName evidence="6">Uncharacterized protein</fullName>
    </submittedName>
</protein>
<dbReference type="AlphaFoldDB" id="A0A6A3XG42"/>
<dbReference type="EMBL" id="QXGC01001006">
    <property type="protein sequence ID" value="KAE9213905.1"/>
    <property type="molecule type" value="Genomic_DNA"/>
</dbReference>
<evidence type="ECO:0000313" key="10">
    <source>
        <dbReference type="EMBL" id="KAE9327679.1"/>
    </source>
</evidence>
<evidence type="ECO:0000313" key="12">
    <source>
        <dbReference type="Proteomes" id="UP000433483"/>
    </source>
</evidence>
<evidence type="ECO:0000313" key="8">
    <source>
        <dbReference type="EMBL" id="KAE9213905.1"/>
    </source>
</evidence>
<evidence type="ECO:0000313" key="2">
    <source>
        <dbReference type="EMBL" id="KAE8995481.1"/>
    </source>
</evidence>
<dbReference type="EMBL" id="QXGB01001031">
    <property type="protein sequence ID" value="KAE9198565.1"/>
    <property type="molecule type" value="Genomic_DNA"/>
</dbReference>
<evidence type="ECO:0000313" key="11">
    <source>
        <dbReference type="Proteomes" id="UP000429523"/>
    </source>
</evidence>
<dbReference type="Proteomes" id="UP000433483">
    <property type="component" value="Unassembled WGS sequence"/>
</dbReference>
<dbReference type="Proteomes" id="UP000476176">
    <property type="component" value="Unassembled WGS sequence"/>
</dbReference>
<name>A0A6A3XG42_9STRA</name>
<comment type="caution">
    <text evidence="6">The sequence shown here is derived from an EMBL/GenBank/DDBJ whole genome shotgun (WGS) entry which is preliminary data.</text>
</comment>
<evidence type="ECO:0000313" key="16">
    <source>
        <dbReference type="Proteomes" id="UP000441208"/>
    </source>
</evidence>
<dbReference type="Proteomes" id="UP000440367">
    <property type="component" value="Unassembled WGS sequence"/>
</dbReference>
<evidence type="ECO:0000313" key="1">
    <source>
        <dbReference type="EMBL" id="KAE8931330.1"/>
    </source>
</evidence>
<dbReference type="EMBL" id="QXGA01001080">
    <property type="protein sequence ID" value="KAE9129676.1"/>
    <property type="molecule type" value="Genomic_DNA"/>
</dbReference>
<evidence type="ECO:0000313" key="3">
    <source>
        <dbReference type="EMBL" id="KAE9095013.1"/>
    </source>
</evidence>
<evidence type="ECO:0000313" key="18">
    <source>
        <dbReference type="Proteomes" id="UP000476176"/>
    </source>
</evidence>
<dbReference type="EMBL" id="QXFZ01001195">
    <property type="protein sequence ID" value="KAE9095013.1"/>
    <property type="molecule type" value="Genomic_DNA"/>
</dbReference>
<evidence type="ECO:0000313" key="19">
    <source>
        <dbReference type="Proteomes" id="UP000486351"/>
    </source>
</evidence>
<evidence type="ECO:0000313" key="6">
    <source>
        <dbReference type="EMBL" id="KAE9198565.1"/>
    </source>
</evidence>
<gene>
    <name evidence="9" type="ORF">PF001_g16684</name>
    <name evidence="7" type="ORF">PF002_g18714</name>
    <name evidence="8" type="ORF">PF004_g15198</name>
    <name evidence="6" type="ORF">PF005_g16088</name>
    <name evidence="5" type="ORF">PF006_g15946</name>
    <name evidence="3" type="ORF">PF007_g17556</name>
    <name evidence="10" type="ORF">PF008_g16341</name>
    <name evidence="1" type="ORF">PF009_g18611</name>
    <name evidence="4" type="ORF">PF010_g15753</name>
    <name evidence="2" type="ORF">PF011_g16311</name>
</gene>
<evidence type="ECO:0000313" key="15">
    <source>
        <dbReference type="Proteomes" id="UP000440732"/>
    </source>
</evidence>
<keyword evidence="12" id="KW-1185">Reference proteome</keyword>
<dbReference type="EMBL" id="QXGD01001246">
    <property type="protein sequence ID" value="KAE9210818.1"/>
    <property type="molecule type" value="Genomic_DNA"/>
</dbReference>
<evidence type="ECO:0000313" key="7">
    <source>
        <dbReference type="EMBL" id="KAE9210818.1"/>
    </source>
</evidence>
<evidence type="ECO:0000313" key="13">
    <source>
        <dbReference type="Proteomes" id="UP000437068"/>
    </source>
</evidence>
<organism evidence="6 12">
    <name type="scientific">Phytophthora fragariae</name>
    <dbReference type="NCBI Taxonomy" id="53985"/>
    <lineage>
        <taxon>Eukaryota</taxon>
        <taxon>Sar</taxon>
        <taxon>Stramenopiles</taxon>
        <taxon>Oomycota</taxon>
        <taxon>Peronosporomycetes</taxon>
        <taxon>Peronosporales</taxon>
        <taxon>Peronosporaceae</taxon>
        <taxon>Phytophthora</taxon>
    </lineage>
</organism>
<reference evidence="11 12" key="1">
    <citation type="submission" date="2018-08" db="EMBL/GenBank/DDBJ databases">
        <title>Genomic investigation of the strawberry pathogen Phytophthora fragariae indicates pathogenicity is determined by transcriptional variation in three key races.</title>
        <authorList>
            <person name="Adams T.M."/>
            <person name="Armitage A.D."/>
            <person name="Sobczyk M.K."/>
            <person name="Bates H.J."/>
            <person name="Dunwell J.M."/>
            <person name="Nellist C.F."/>
            <person name="Harrison R.J."/>
        </authorList>
    </citation>
    <scope>NUCLEOTIDE SEQUENCE [LARGE SCALE GENOMIC DNA]</scope>
    <source>
        <strain evidence="9 13">A4</strain>
        <strain evidence="7 14">BC-1</strain>
        <strain evidence="8 18">BC-23</strain>
        <strain evidence="6 12">NOV-27</strain>
        <strain evidence="5 15">NOV-5</strain>
        <strain evidence="3 16">NOV-71</strain>
        <strain evidence="10 19">NOV-77</strain>
        <strain evidence="1 11">NOV-9</strain>
        <strain evidence="4 20">ONT-3</strain>
        <strain evidence="2 17">SCRP245</strain>
    </source>
</reference>
<dbReference type="EMBL" id="QXGF01001256">
    <property type="protein sequence ID" value="KAE8931330.1"/>
    <property type="molecule type" value="Genomic_DNA"/>
</dbReference>
<sequence>MPTCSRHVLTVLTGGHGLRSAQCCCACLPWLGTKARRSSTGMKRGERLGAFNG</sequence>
<dbReference type="EMBL" id="QXFW01001159">
    <property type="protein sequence ID" value="KAE8995481.1"/>
    <property type="molecule type" value="Genomic_DNA"/>
</dbReference>